<keyword evidence="3" id="KW-0227">DNA damage</keyword>
<dbReference type="GO" id="GO:0003677">
    <property type="term" value="F:DNA binding"/>
    <property type="evidence" value="ECO:0007669"/>
    <property type="project" value="UniProtKB-KW"/>
</dbReference>
<dbReference type="GO" id="GO:0009338">
    <property type="term" value="C:exodeoxyribonuclease V complex"/>
    <property type="evidence" value="ECO:0007669"/>
    <property type="project" value="InterPro"/>
</dbReference>
<evidence type="ECO:0000256" key="8">
    <source>
        <dbReference type="ARBA" id="ARBA00023125"/>
    </source>
</evidence>
<dbReference type="InterPro" id="IPR050534">
    <property type="entry name" value="Coronavir_polyprotein_1ab"/>
</dbReference>
<dbReference type="EMBL" id="PISP01000001">
    <property type="protein sequence ID" value="PKD44701.1"/>
    <property type="molecule type" value="Genomic_DNA"/>
</dbReference>
<organism evidence="13 14">
    <name type="scientific">Rhodohalobacter barkolensis</name>
    <dbReference type="NCBI Taxonomy" id="2053187"/>
    <lineage>
        <taxon>Bacteria</taxon>
        <taxon>Pseudomonadati</taxon>
        <taxon>Balneolota</taxon>
        <taxon>Balneolia</taxon>
        <taxon>Balneolales</taxon>
        <taxon>Balneolaceae</taxon>
        <taxon>Rhodohalobacter</taxon>
    </lineage>
</organism>
<dbReference type="CDD" id="cd17933">
    <property type="entry name" value="DEXSc_RecD-like"/>
    <property type="match status" value="1"/>
</dbReference>
<evidence type="ECO:0000256" key="9">
    <source>
        <dbReference type="ARBA" id="ARBA00023204"/>
    </source>
</evidence>
<dbReference type="HAMAP" id="MF_01487">
    <property type="entry name" value="RecD"/>
    <property type="match status" value="1"/>
</dbReference>
<dbReference type="Proteomes" id="UP000233398">
    <property type="component" value="Unassembled WGS sequence"/>
</dbReference>
<dbReference type="GO" id="GO:0008854">
    <property type="term" value="F:exodeoxyribonuclease V activity"/>
    <property type="evidence" value="ECO:0007669"/>
    <property type="project" value="InterPro"/>
</dbReference>
<evidence type="ECO:0000256" key="3">
    <source>
        <dbReference type="ARBA" id="ARBA00022763"/>
    </source>
</evidence>
<keyword evidence="10" id="KW-0413">Isomerase</keyword>
<feature type="domain" description="RecBCD enzyme subunit RecD N-terminal" evidence="12">
    <location>
        <begin position="17"/>
        <end position="114"/>
    </location>
</feature>
<evidence type="ECO:0000256" key="2">
    <source>
        <dbReference type="ARBA" id="ARBA00022741"/>
    </source>
</evidence>
<dbReference type="Pfam" id="PF13538">
    <property type="entry name" value="UvrD_C_2"/>
    <property type="match status" value="1"/>
</dbReference>
<dbReference type="Gene3D" id="1.10.10.1020">
    <property type="entry name" value="RecBCD complex, subunit RecD, N-terminal domain"/>
    <property type="match status" value="1"/>
</dbReference>
<name>A0A2N0VKM1_9BACT</name>
<dbReference type="PANTHER" id="PTHR43788">
    <property type="entry name" value="DNA2/NAM7 HELICASE FAMILY MEMBER"/>
    <property type="match status" value="1"/>
</dbReference>
<keyword evidence="2" id="KW-0547">Nucleotide-binding</keyword>
<evidence type="ECO:0000259" key="12">
    <source>
        <dbReference type="Pfam" id="PF21185"/>
    </source>
</evidence>
<dbReference type="GO" id="GO:0005524">
    <property type="term" value="F:ATP binding"/>
    <property type="evidence" value="ECO:0007669"/>
    <property type="project" value="UniProtKB-KW"/>
</dbReference>
<dbReference type="Pfam" id="PF13245">
    <property type="entry name" value="AAA_19"/>
    <property type="match status" value="1"/>
</dbReference>
<protein>
    <submittedName>
        <fullName evidence="13">Exodeoxyribonuclease V subunit alpha</fullName>
    </submittedName>
</protein>
<evidence type="ECO:0000256" key="1">
    <source>
        <dbReference type="ARBA" id="ARBA00022722"/>
    </source>
</evidence>
<dbReference type="InterPro" id="IPR027417">
    <property type="entry name" value="P-loop_NTPase"/>
</dbReference>
<keyword evidence="14" id="KW-1185">Reference proteome</keyword>
<keyword evidence="1" id="KW-0540">Nuclease</keyword>
<keyword evidence="5" id="KW-0347">Helicase</keyword>
<dbReference type="GO" id="GO:0006302">
    <property type="term" value="P:double-strand break repair"/>
    <property type="evidence" value="ECO:0007669"/>
    <property type="project" value="InterPro"/>
</dbReference>
<feature type="domain" description="UvrD-like helicase C-terminal" evidence="11">
    <location>
        <begin position="535"/>
        <end position="579"/>
    </location>
</feature>
<keyword evidence="6" id="KW-0269">Exonuclease</keyword>
<keyword evidence="7" id="KW-0067">ATP-binding</keyword>
<accession>A0A2N0VKM1</accession>
<dbReference type="OrthoDB" id="9803432at2"/>
<gene>
    <name evidence="13" type="primary">recD</name>
    <name evidence="13" type="ORF">CWD77_04350</name>
</gene>
<dbReference type="Gene3D" id="3.40.50.300">
    <property type="entry name" value="P-loop containing nucleotide triphosphate hydrolases"/>
    <property type="match status" value="3"/>
</dbReference>
<keyword evidence="9" id="KW-0234">DNA repair</keyword>
<evidence type="ECO:0000256" key="6">
    <source>
        <dbReference type="ARBA" id="ARBA00022839"/>
    </source>
</evidence>
<dbReference type="GO" id="GO:0017116">
    <property type="term" value="F:single-stranded DNA helicase activity"/>
    <property type="evidence" value="ECO:0007669"/>
    <property type="project" value="TreeGrafter"/>
</dbReference>
<evidence type="ECO:0000256" key="5">
    <source>
        <dbReference type="ARBA" id="ARBA00022806"/>
    </source>
</evidence>
<comment type="caution">
    <text evidence="13">The sequence shown here is derived from an EMBL/GenBank/DDBJ whole genome shotgun (WGS) entry which is preliminary data.</text>
</comment>
<dbReference type="PANTHER" id="PTHR43788:SF6">
    <property type="entry name" value="DNA HELICASE B"/>
    <property type="match status" value="1"/>
</dbReference>
<dbReference type="AlphaFoldDB" id="A0A2N0VKM1"/>
<evidence type="ECO:0000313" key="14">
    <source>
        <dbReference type="Proteomes" id="UP000233398"/>
    </source>
</evidence>
<evidence type="ECO:0000256" key="4">
    <source>
        <dbReference type="ARBA" id="ARBA00022801"/>
    </source>
</evidence>
<sequence length="608" mass="68643">MSQINTLFDWYGSGKSEGWIELYEQELVRYLESKYGVLTDAERLVAVFTSLYLKAGHVSLPIDHSPKEWAEYLNLDSSEPVQLPDQMIDRSELESSQLVGNGSDEKPFIHHGDRISIRRFFMYEKRIADWITQRSKSVFEADSDYPIDYFCSLFEGETESPNWQQVAVVMSLIKPFLIISGGPGTGKTTTVAKILAMQLMSSDDPLRITLAAPTGKAAGRMAESLNREIEKLNVPKEKKEQLPKEAGTLHRLLYGMDRGGLLPDPEKKKLRYDLIIVDEASMIDLNLMYRLISHTGDNTRLILLGDKDQLASVEAGSVFADLCQKSENGFLDQTAAEIKRFIPDVELSVNEQSVLSDSVLYLTKSYRFDSDSGIGKLAAIVKQGEADSDHIADAMDQSPELNHDEFDFSRESLESFANTISGQVKEVNEIVDEKELMAFWKRSAWLTVLRRGPEGSRELNRLVEKILVLQRAVQPVNDWYHGRPVIMTRNNYSLGVFNGDLGVCMRDSAGKLNVYVESGSEIKKIQPNRLTDYAPAYFLTVHKSQGSEFEHVNLLLPNRDTPILTRELLYTAITRSRKSFRLFGSMELFASGANRKTVRYTGLKNLVT</sequence>
<dbReference type="NCBIfam" id="TIGR01447">
    <property type="entry name" value="recD"/>
    <property type="match status" value="1"/>
</dbReference>
<reference evidence="13 14" key="1">
    <citation type="submission" date="2017-11" db="EMBL/GenBank/DDBJ databases">
        <title>Rhodohalobacter 15182 sp. nov., isolated from a salt lake.</title>
        <authorList>
            <person name="Han S."/>
        </authorList>
    </citation>
    <scope>NUCLEOTIDE SEQUENCE [LARGE SCALE GENOMIC DNA]</scope>
    <source>
        <strain evidence="13 14">15182</strain>
    </source>
</reference>
<evidence type="ECO:0000256" key="10">
    <source>
        <dbReference type="ARBA" id="ARBA00023235"/>
    </source>
</evidence>
<dbReference type="SUPFAM" id="SSF52540">
    <property type="entry name" value="P-loop containing nucleoside triphosphate hydrolases"/>
    <property type="match status" value="2"/>
</dbReference>
<dbReference type="InterPro" id="IPR027785">
    <property type="entry name" value="UvrD-like_helicase_C"/>
</dbReference>
<dbReference type="InterPro" id="IPR041851">
    <property type="entry name" value="RecD_N_sf"/>
</dbReference>
<keyword evidence="8" id="KW-0238">DNA-binding</keyword>
<dbReference type="Pfam" id="PF21185">
    <property type="entry name" value="RecD_N"/>
    <property type="match status" value="1"/>
</dbReference>
<dbReference type="InterPro" id="IPR006344">
    <property type="entry name" value="RecD"/>
</dbReference>
<keyword evidence="4" id="KW-0378">Hydrolase</keyword>
<dbReference type="CDD" id="cd18809">
    <property type="entry name" value="SF1_C_RecD"/>
    <property type="match status" value="1"/>
</dbReference>
<dbReference type="InterPro" id="IPR049550">
    <property type="entry name" value="RecD_N"/>
</dbReference>
<evidence type="ECO:0000259" key="11">
    <source>
        <dbReference type="Pfam" id="PF13538"/>
    </source>
</evidence>
<dbReference type="GO" id="GO:0006310">
    <property type="term" value="P:DNA recombination"/>
    <property type="evidence" value="ECO:0007669"/>
    <property type="project" value="InterPro"/>
</dbReference>
<dbReference type="RefSeq" id="WP_101071990.1">
    <property type="nucleotide sequence ID" value="NZ_PISP01000001.1"/>
</dbReference>
<evidence type="ECO:0000313" key="13">
    <source>
        <dbReference type="EMBL" id="PKD44701.1"/>
    </source>
</evidence>
<proteinExistence type="inferred from homology"/>
<evidence type="ECO:0000256" key="7">
    <source>
        <dbReference type="ARBA" id="ARBA00022840"/>
    </source>
</evidence>